<proteinExistence type="predicted"/>
<feature type="transmembrane region" description="Helical" evidence="3">
    <location>
        <begin position="215"/>
        <end position="235"/>
    </location>
</feature>
<feature type="transmembrane region" description="Helical" evidence="3">
    <location>
        <begin position="241"/>
        <end position="264"/>
    </location>
</feature>
<evidence type="ECO:0000259" key="4">
    <source>
        <dbReference type="Pfam" id="PF00534"/>
    </source>
</evidence>
<feature type="transmembrane region" description="Helical" evidence="3">
    <location>
        <begin position="184"/>
        <end position="203"/>
    </location>
</feature>
<feature type="domain" description="Glycosyl transferase family 1" evidence="4">
    <location>
        <begin position="488"/>
        <end position="636"/>
    </location>
</feature>
<dbReference type="InterPro" id="IPR050194">
    <property type="entry name" value="Glycosyltransferase_grp1"/>
</dbReference>
<dbReference type="Proteomes" id="UP000550260">
    <property type="component" value="Unassembled WGS sequence"/>
</dbReference>
<dbReference type="InterPro" id="IPR028098">
    <property type="entry name" value="Glyco_trans_4-like_N"/>
</dbReference>
<sequence length="676" mass="70122">MIALAVALAVAAACLFAAAVRLQHGSVRSAPDGERGLTVAVVRSRGWLLGSGLAAAGSALHLTALSLAPVAIVQPIGVLSLVLTVLVRNPGVTRRAVVAMLLVCCGVGGFVLLSAAVPAASALPGFASAQPPVAVAGLLAVAACAVRGRSRCLAQATATAVLFGLGSATMRAGILHLVTGSAGSGLGLAAEAGTLLLAGGFLLHRAYASGSAATVVAVTTLLDPVTAVLTSAAFFGERPALSPAAAIAQAGLALAAVAGVLVLASEKPGRPVLKEHPMPTPRRGLRILLGADTFPPDVNGAAHFAERLARGLAARGHDVHVLTPEPFRAPGTDAQYARHHVRSFRTPFHPTFRFSTPRGARREADRLLDDLRPDVVHVQSHFAVGRALLSAASERAVPTIATNHFMPENLLGFVPLPAGATAALSRWAWKDFVRVFRQADIVTTPTRRAAQLLEESGFPGSVDVVSCGIDIAHYEPRPGEDRTDVGIQVLFVGRLDAEKNVDDLIRALPHVPSARANIVGDGSCRTHLAALARELGVADRVTFHGTVSDASLVHAYRTNDVFCMPGTAELQSLATMEAMAAGLPVLAADAMALPHLVRPGRNGYLYPPGAVDALGLLLAELAGNATARTEMGRASQEIVAEHGLDRTLETYETLYTAAVSARTQRPERKVQVLRAG</sequence>
<feature type="transmembrane region" description="Helical" evidence="3">
    <location>
        <begin position="53"/>
        <end position="86"/>
    </location>
</feature>
<feature type="transmembrane region" description="Helical" evidence="3">
    <location>
        <begin position="98"/>
        <end position="117"/>
    </location>
</feature>
<keyword evidence="3" id="KW-1133">Transmembrane helix</keyword>
<evidence type="ECO:0000259" key="5">
    <source>
        <dbReference type="Pfam" id="PF13439"/>
    </source>
</evidence>
<keyword evidence="3" id="KW-0472">Membrane</keyword>
<evidence type="ECO:0000256" key="2">
    <source>
        <dbReference type="ARBA" id="ARBA00022679"/>
    </source>
</evidence>
<dbReference type="Pfam" id="PF13439">
    <property type="entry name" value="Glyco_transf_4"/>
    <property type="match status" value="1"/>
</dbReference>
<dbReference type="Gene3D" id="3.40.50.2000">
    <property type="entry name" value="Glycogen Phosphorylase B"/>
    <property type="match status" value="2"/>
</dbReference>
<gene>
    <name evidence="6" type="ORF">H5411_37915</name>
</gene>
<dbReference type="GO" id="GO:0016757">
    <property type="term" value="F:glycosyltransferase activity"/>
    <property type="evidence" value="ECO:0007669"/>
    <property type="project" value="UniProtKB-KW"/>
</dbReference>
<evidence type="ECO:0000313" key="6">
    <source>
        <dbReference type="EMBL" id="MBB2504906.1"/>
    </source>
</evidence>
<dbReference type="GO" id="GO:1901137">
    <property type="term" value="P:carbohydrate derivative biosynthetic process"/>
    <property type="evidence" value="ECO:0007669"/>
    <property type="project" value="UniProtKB-ARBA"/>
</dbReference>
<feature type="domain" description="Glycosyltransferase subfamily 4-like N-terminal" evidence="5">
    <location>
        <begin position="298"/>
        <end position="472"/>
    </location>
</feature>
<keyword evidence="2" id="KW-0808">Transferase</keyword>
<organism evidence="6 7">
    <name type="scientific">Amycolatopsis echigonensis</name>
    <dbReference type="NCBI Taxonomy" id="2576905"/>
    <lineage>
        <taxon>Bacteria</taxon>
        <taxon>Bacillati</taxon>
        <taxon>Actinomycetota</taxon>
        <taxon>Actinomycetes</taxon>
        <taxon>Pseudonocardiales</taxon>
        <taxon>Pseudonocardiaceae</taxon>
        <taxon>Amycolatopsis</taxon>
    </lineage>
</organism>
<evidence type="ECO:0000256" key="3">
    <source>
        <dbReference type="SAM" id="Phobius"/>
    </source>
</evidence>
<feature type="transmembrane region" description="Helical" evidence="3">
    <location>
        <begin position="158"/>
        <end position="178"/>
    </location>
</feature>
<dbReference type="AlphaFoldDB" id="A0A8E1W6U5"/>
<comment type="caution">
    <text evidence="6">The sequence shown here is derived from an EMBL/GenBank/DDBJ whole genome shotgun (WGS) entry which is preliminary data.</text>
</comment>
<name>A0A8E1W6U5_9PSEU</name>
<dbReference type="EMBL" id="JACJHR010000084">
    <property type="protein sequence ID" value="MBB2504906.1"/>
    <property type="molecule type" value="Genomic_DNA"/>
</dbReference>
<dbReference type="PANTHER" id="PTHR45947:SF3">
    <property type="entry name" value="SULFOQUINOVOSYL TRANSFERASE SQD2"/>
    <property type="match status" value="1"/>
</dbReference>
<reference evidence="6 7" key="1">
    <citation type="submission" date="2020-08" db="EMBL/GenBank/DDBJ databases">
        <title>Amycolatopsis echigonensis JCM 21831.</title>
        <authorList>
            <person name="Tedsree N."/>
            <person name="Kuncharoen N."/>
            <person name="Likhitwitayawuid K."/>
            <person name="Tanasupawat S."/>
        </authorList>
    </citation>
    <scope>NUCLEOTIDE SEQUENCE [LARGE SCALE GENOMIC DNA]</scope>
    <source>
        <strain evidence="6 7">JCM 21831</strain>
    </source>
</reference>
<dbReference type="PANTHER" id="PTHR45947">
    <property type="entry name" value="SULFOQUINOVOSYL TRANSFERASE SQD2"/>
    <property type="match status" value="1"/>
</dbReference>
<evidence type="ECO:0000313" key="7">
    <source>
        <dbReference type="Proteomes" id="UP000550260"/>
    </source>
</evidence>
<dbReference type="InterPro" id="IPR001296">
    <property type="entry name" value="Glyco_trans_1"/>
</dbReference>
<evidence type="ECO:0000256" key="1">
    <source>
        <dbReference type="ARBA" id="ARBA00022676"/>
    </source>
</evidence>
<dbReference type="RefSeq" id="WP_183126562.1">
    <property type="nucleotide sequence ID" value="NZ_JACJHR010000084.1"/>
</dbReference>
<dbReference type="Pfam" id="PF00534">
    <property type="entry name" value="Glycos_transf_1"/>
    <property type="match status" value="1"/>
</dbReference>
<feature type="transmembrane region" description="Helical" evidence="3">
    <location>
        <begin position="129"/>
        <end position="146"/>
    </location>
</feature>
<keyword evidence="1" id="KW-0328">Glycosyltransferase</keyword>
<protein>
    <submittedName>
        <fullName evidence="6">Glycosyltransferase</fullName>
    </submittedName>
</protein>
<accession>A0A8E1W6U5</accession>
<keyword evidence="3" id="KW-0812">Transmembrane</keyword>
<dbReference type="SUPFAM" id="SSF53756">
    <property type="entry name" value="UDP-Glycosyltransferase/glycogen phosphorylase"/>
    <property type="match status" value="1"/>
</dbReference>